<dbReference type="PANTHER" id="PTHR30558">
    <property type="entry name" value="EXBD MEMBRANE COMPONENT OF PMF-DRIVEN MACROMOLECULE IMPORT SYSTEM"/>
    <property type="match status" value="1"/>
</dbReference>
<evidence type="ECO:0000256" key="4">
    <source>
        <dbReference type="ARBA" id="ARBA00022475"/>
    </source>
</evidence>
<proteinExistence type="predicted"/>
<evidence type="ECO:0000256" key="2">
    <source>
        <dbReference type="ARBA" id="ARBA00011471"/>
    </source>
</evidence>
<keyword evidence="6 10" id="KW-0812">Transmembrane</keyword>
<dbReference type="GO" id="GO:0015031">
    <property type="term" value="P:protein transport"/>
    <property type="evidence" value="ECO:0007669"/>
    <property type="project" value="UniProtKB-KW"/>
</dbReference>
<dbReference type="Gene3D" id="3.30.420.270">
    <property type="match status" value="1"/>
</dbReference>
<evidence type="ECO:0000256" key="3">
    <source>
        <dbReference type="ARBA" id="ARBA00022448"/>
    </source>
</evidence>
<keyword evidence="7" id="KW-0653">Protein transport</keyword>
<evidence type="ECO:0000256" key="6">
    <source>
        <dbReference type="ARBA" id="ARBA00022692"/>
    </source>
</evidence>
<keyword evidence="3" id="KW-0813">Transport</keyword>
<dbReference type="InterPro" id="IPR014171">
    <property type="entry name" value="TonB_ExbD_2"/>
</dbReference>
<name>A0A1W1C4P5_9ZZZZ</name>
<evidence type="ECO:0000256" key="10">
    <source>
        <dbReference type="SAM" id="Phobius"/>
    </source>
</evidence>
<keyword evidence="4" id="KW-1003">Cell membrane</keyword>
<comment type="subcellular location">
    <subcellularLocation>
        <location evidence="1">Cell inner membrane</location>
        <topology evidence="1">Single-pass membrane protein</topology>
    </subcellularLocation>
</comment>
<evidence type="ECO:0000313" key="11">
    <source>
        <dbReference type="EMBL" id="SFV60687.1"/>
    </source>
</evidence>
<evidence type="ECO:0000256" key="9">
    <source>
        <dbReference type="ARBA" id="ARBA00023136"/>
    </source>
</evidence>
<reference evidence="11" key="1">
    <citation type="submission" date="2016-10" db="EMBL/GenBank/DDBJ databases">
        <authorList>
            <person name="de Groot N.N."/>
        </authorList>
    </citation>
    <scope>NUCLEOTIDE SEQUENCE</scope>
</reference>
<sequence>MRRSTKFDTINVVPFIDIMLVLLVIVLTTASFIQTGLIKLDLPTSSAEAQEKSKKELKISIKENGDIFFDKDKIAHENVEKTLLTHSKKEPIHLYSDKNTSFQNFVFILDILKKNEYENLGIVTKNE</sequence>
<dbReference type="InterPro" id="IPR003400">
    <property type="entry name" value="ExbD"/>
</dbReference>
<dbReference type="EMBL" id="FPHN01000116">
    <property type="protein sequence ID" value="SFV60687.1"/>
    <property type="molecule type" value="Genomic_DNA"/>
</dbReference>
<evidence type="ECO:0000256" key="5">
    <source>
        <dbReference type="ARBA" id="ARBA00022519"/>
    </source>
</evidence>
<gene>
    <name evidence="11" type="ORF">MNB_SV-14-705</name>
</gene>
<dbReference type="AlphaFoldDB" id="A0A1W1C4P5"/>
<evidence type="ECO:0000256" key="8">
    <source>
        <dbReference type="ARBA" id="ARBA00022989"/>
    </source>
</evidence>
<dbReference type="Pfam" id="PF02472">
    <property type="entry name" value="ExbD"/>
    <property type="match status" value="1"/>
</dbReference>
<dbReference type="PANTHER" id="PTHR30558:SF12">
    <property type="entry name" value="BIOPOLYMER TRANSPORT PROTEIN EXBD"/>
    <property type="match status" value="1"/>
</dbReference>
<dbReference type="GO" id="GO:0022857">
    <property type="term" value="F:transmembrane transporter activity"/>
    <property type="evidence" value="ECO:0007669"/>
    <property type="project" value="InterPro"/>
</dbReference>
<keyword evidence="9 10" id="KW-0472">Membrane</keyword>
<keyword evidence="5" id="KW-0997">Cell inner membrane</keyword>
<protein>
    <submittedName>
        <fullName evidence="11">Biopolymer transport protein ExbD/TolR</fullName>
    </submittedName>
</protein>
<dbReference type="GO" id="GO:0005886">
    <property type="term" value="C:plasma membrane"/>
    <property type="evidence" value="ECO:0007669"/>
    <property type="project" value="UniProtKB-SubCell"/>
</dbReference>
<organism evidence="11">
    <name type="scientific">hydrothermal vent metagenome</name>
    <dbReference type="NCBI Taxonomy" id="652676"/>
    <lineage>
        <taxon>unclassified sequences</taxon>
        <taxon>metagenomes</taxon>
        <taxon>ecological metagenomes</taxon>
    </lineage>
</organism>
<dbReference type="NCBIfam" id="TIGR02804">
    <property type="entry name" value="ExbD_2"/>
    <property type="match status" value="1"/>
</dbReference>
<accession>A0A1W1C4P5</accession>
<comment type="subunit">
    <text evidence="2">The accessory proteins ExbB and ExbD seem to form a complex with TonB.</text>
</comment>
<evidence type="ECO:0000256" key="7">
    <source>
        <dbReference type="ARBA" id="ARBA00022927"/>
    </source>
</evidence>
<feature type="transmembrane region" description="Helical" evidence="10">
    <location>
        <begin position="12"/>
        <end position="33"/>
    </location>
</feature>
<keyword evidence="8 10" id="KW-1133">Transmembrane helix</keyword>
<evidence type="ECO:0000256" key="1">
    <source>
        <dbReference type="ARBA" id="ARBA00004377"/>
    </source>
</evidence>